<protein>
    <submittedName>
        <fullName evidence="2">Uncharacterized protein</fullName>
    </submittedName>
</protein>
<feature type="compositionally biased region" description="Polar residues" evidence="1">
    <location>
        <begin position="66"/>
        <end position="81"/>
    </location>
</feature>
<keyword evidence="3" id="KW-1185">Reference proteome</keyword>
<name>A0A026WIT9_OOCBI</name>
<dbReference type="Proteomes" id="UP000053097">
    <property type="component" value="Unassembled WGS sequence"/>
</dbReference>
<organism evidence="2 3">
    <name type="scientific">Ooceraea biroi</name>
    <name type="common">Clonal raider ant</name>
    <name type="synonym">Cerapachys biroi</name>
    <dbReference type="NCBI Taxonomy" id="2015173"/>
    <lineage>
        <taxon>Eukaryota</taxon>
        <taxon>Metazoa</taxon>
        <taxon>Ecdysozoa</taxon>
        <taxon>Arthropoda</taxon>
        <taxon>Hexapoda</taxon>
        <taxon>Insecta</taxon>
        <taxon>Pterygota</taxon>
        <taxon>Neoptera</taxon>
        <taxon>Endopterygota</taxon>
        <taxon>Hymenoptera</taxon>
        <taxon>Apocrita</taxon>
        <taxon>Aculeata</taxon>
        <taxon>Formicoidea</taxon>
        <taxon>Formicidae</taxon>
        <taxon>Dorylinae</taxon>
        <taxon>Ooceraea</taxon>
    </lineage>
</organism>
<dbReference type="EMBL" id="KK107183">
    <property type="protein sequence ID" value="EZA55898.1"/>
    <property type="molecule type" value="Genomic_DNA"/>
</dbReference>
<evidence type="ECO:0000313" key="3">
    <source>
        <dbReference type="Proteomes" id="UP000053097"/>
    </source>
</evidence>
<sequence>MLARKRSAAGKATASSGTTTITVSPSIYTCSIFVRMEGRAEKYNNAIRLITMPIKIPASRPRKTHGTNVSNITKKSTSIKI</sequence>
<evidence type="ECO:0000313" key="2">
    <source>
        <dbReference type="EMBL" id="EZA55898.1"/>
    </source>
</evidence>
<accession>A0A026WIT9</accession>
<dbReference type="AlphaFoldDB" id="A0A026WIT9"/>
<evidence type="ECO:0000256" key="1">
    <source>
        <dbReference type="SAM" id="MobiDB-lite"/>
    </source>
</evidence>
<gene>
    <name evidence="2" type="ORF">X777_04117</name>
</gene>
<proteinExistence type="predicted"/>
<feature type="region of interest" description="Disordered" evidence="1">
    <location>
        <begin position="58"/>
        <end position="81"/>
    </location>
</feature>
<reference evidence="2 3" key="1">
    <citation type="journal article" date="2014" name="Curr. Biol.">
        <title>The genome of the clonal raider ant Cerapachys biroi.</title>
        <authorList>
            <person name="Oxley P.R."/>
            <person name="Ji L."/>
            <person name="Fetter-Pruneda I."/>
            <person name="McKenzie S.K."/>
            <person name="Li C."/>
            <person name="Hu H."/>
            <person name="Zhang G."/>
            <person name="Kronauer D.J."/>
        </authorList>
    </citation>
    <scope>NUCLEOTIDE SEQUENCE [LARGE SCALE GENOMIC DNA]</scope>
</reference>